<gene>
    <name evidence="1" type="ORF">BT62DRAFT_1079308</name>
</gene>
<name>A0A9P7VJU7_9AGAR</name>
<dbReference type="GeneID" id="66101770"/>
<reference evidence="1" key="1">
    <citation type="submission" date="2020-11" db="EMBL/GenBank/DDBJ databases">
        <title>Adaptations for nitrogen fixation in a non-lichenized fungal sporocarp promotes dispersal by wood-feeding termites.</title>
        <authorList>
            <consortium name="DOE Joint Genome Institute"/>
            <person name="Koch R.A."/>
            <person name="Yoon G."/>
            <person name="Arayal U."/>
            <person name="Lail K."/>
            <person name="Amirebrahimi M."/>
            <person name="Labutti K."/>
            <person name="Lipzen A."/>
            <person name="Riley R."/>
            <person name="Barry K."/>
            <person name="Henrissat B."/>
            <person name="Grigoriev I.V."/>
            <person name="Herr J.R."/>
            <person name="Aime M.C."/>
        </authorList>
    </citation>
    <scope>NUCLEOTIDE SEQUENCE</scope>
    <source>
        <strain evidence="1">MCA 3950</strain>
    </source>
</reference>
<dbReference type="EMBL" id="MU250551">
    <property type="protein sequence ID" value="KAG7442453.1"/>
    <property type="molecule type" value="Genomic_DNA"/>
</dbReference>
<dbReference type="Proteomes" id="UP000812287">
    <property type="component" value="Unassembled WGS sequence"/>
</dbReference>
<accession>A0A9P7VJU7</accession>
<proteinExistence type="predicted"/>
<keyword evidence="2" id="KW-1185">Reference proteome</keyword>
<dbReference type="AlphaFoldDB" id="A0A9P7VJU7"/>
<evidence type="ECO:0000313" key="1">
    <source>
        <dbReference type="EMBL" id="KAG7442453.1"/>
    </source>
</evidence>
<comment type="caution">
    <text evidence="1">The sequence shown here is derived from an EMBL/GenBank/DDBJ whole genome shotgun (WGS) entry which is preliminary data.</text>
</comment>
<dbReference type="RefSeq" id="XP_043035953.1">
    <property type="nucleotide sequence ID" value="XM_043179476.1"/>
</dbReference>
<sequence>MGLVPHFREALTQSSFIELLYTLPGPLMVDADACPLAATVPVGRLPKFLNSCYDRRYFSEAPKLFGLQKFSTSKREEMQISDSALCNKKLDVDQTNFLPAAPGAGTVGWRAPEISRRRMVAIHLGTTEGWRGRETFFRMEGLGDKGSEAPIKQMLDRVPRKRYGLYDLFFG</sequence>
<protein>
    <submittedName>
        <fullName evidence="1">Uncharacterized protein</fullName>
    </submittedName>
</protein>
<organism evidence="1 2">
    <name type="scientific">Guyanagaster necrorhizus</name>
    <dbReference type="NCBI Taxonomy" id="856835"/>
    <lineage>
        <taxon>Eukaryota</taxon>
        <taxon>Fungi</taxon>
        <taxon>Dikarya</taxon>
        <taxon>Basidiomycota</taxon>
        <taxon>Agaricomycotina</taxon>
        <taxon>Agaricomycetes</taxon>
        <taxon>Agaricomycetidae</taxon>
        <taxon>Agaricales</taxon>
        <taxon>Marasmiineae</taxon>
        <taxon>Physalacriaceae</taxon>
        <taxon>Guyanagaster</taxon>
    </lineage>
</organism>
<evidence type="ECO:0000313" key="2">
    <source>
        <dbReference type="Proteomes" id="UP000812287"/>
    </source>
</evidence>